<dbReference type="NCBIfam" id="TIGR04000">
    <property type="entry name" value="thiol_BshB2"/>
    <property type="match status" value="1"/>
</dbReference>
<name>A0ABU0CNM8_9BACI</name>
<dbReference type="InterPro" id="IPR003737">
    <property type="entry name" value="GlcNAc_PI_deacetylase-related"/>
</dbReference>
<sequence>MAQGELHKERHVAVIFPHPDDESFVAAGTIALLSQNGIPITYICGTLGEMGRRMGNPILANRETLPQLRKKELDKACAILGIEDVRLLGLRDKTLEFEDETWLISKISNLLKEIQPSLVITFYPGHAIHPDHDALAYAVVKALARFPAETRPGVWCQAISHQRIEALGQPDVVIDIRAVADKKIAAMKAHLSQTKEMMKELEQKIAAEEPEALRWVQYEEFWTYRV</sequence>
<dbReference type="EMBL" id="JAUSUQ010000002">
    <property type="protein sequence ID" value="MDQ0338015.1"/>
    <property type="molecule type" value="Genomic_DNA"/>
</dbReference>
<comment type="caution">
    <text evidence="3">The sequence shown here is derived from an EMBL/GenBank/DDBJ whole genome shotgun (WGS) entry which is preliminary data.</text>
</comment>
<evidence type="ECO:0000313" key="4">
    <source>
        <dbReference type="Proteomes" id="UP001232445"/>
    </source>
</evidence>
<protein>
    <submittedName>
        <fullName evidence="3">Bacillithiol biosynthesis deacetylase BshB2</fullName>
    </submittedName>
</protein>
<evidence type="ECO:0000256" key="1">
    <source>
        <dbReference type="ARBA" id="ARBA00001947"/>
    </source>
</evidence>
<reference evidence="3 4" key="1">
    <citation type="submission" date="2023-07" db="EMBL/GenBank/DDBJ databases">
        <title>Genomic Encyclopedia of Type Strains, Phase IV (KMG-IV): sequencing the most valuable type-strain genomes for metagenomic binning, comparative biology and taxonomic classification.</title>
        <authorList>
            <person name="Goeker M."/>
        </authorList>
    </citation>
    <scope>NUCLEOTIDE SEQUENCE [LARGE SCALE GENOMIC DNA]</scope>
    <source>
        <strain evidence="3 4">DSM 17740</strain>
    </source>
</reference>
<proteinExistence type="predicted"/>
<keyword evidence="2" id="KW-0175">Coiled coil</keyword>
<dbReference type="InterPro" id="IPR024078">
    <property type="entry name" value="LmbE-like_dom_sf"/>
</dbReference>
<dbReference type="Gene3D" id="3.40.50.10320">
    <property type="entry name" value="LmbE-like"/>
    <property type="match status" value="1"/>
</dbReference>
<feature type="coiled-coil region" evidence="2">
    <location>
        <begin position="184"/>
        <end position="211"/>
    </location>
</feature>
<accession>A0ABU0CNM8</accession>
<keyword evidence="4" id="KW-1185">Reference proteome</keyword>
<dbReference type="InterPro" id="IPR023841">
    <property type="entry name" value="BshB2"/>
</dbReference>
<evidence type="ECO:0000256" key="2">
    <source>
        <dbReference type="SAM" id="Coils"/>
    </source>
</evidence>
<dbReference type="SUPFAM" id="SSF102588">
    <property type="entry name" value="LmbE-like"/>
    <property type="match status" value="1"/>
</dbReference>
<dbReference type="Proteomes" id="UP001232445">
    <property type="component" value="Unassembled WGS sequence"/>
</dbReference>
<comment type="cofactor">
    <cofactor evidence="1">
        <name>Zn(2+)</name>
        <dbReference type="ChEBI" id="CHEBI:29105"/>
    </cofactor>
</comment>
<dbReference type="Pfam" id="PF02585">
    <property type="entry name" value="PIG-L"/>
    <property type="match status" value="1"/>
</dbReference>
<evidence type="ECO:0000313" key="3">
    <source>
        <dbReference type="EMBL" id="MDQ0338015.1"/>
    </source>
</evidence>
<dbReference type="RefSeq" id="WP_307335694.1">
    <property type="nucleotide sequence ID" value="NZ_JAUSUQ010000002.1"/>
</dbReference>
<organism evidence="3 4">
    <name type="scientific">Caldalkalibacillus uzonensis</name>
    <dbReference type="NCBI Taxonomy" id="353224"/>
    <lineage>
        <taxon>Bacteria</taxon>
        <taxon>Bacillati</taxon>
        <taxon>Bacillota</taxon>
        <taxon>Bacilli</taxon>
        <taxon>Bacillales</taxon>
        <taxon>Bacillaceae</taxon>
        <taxon>Caldalkalibacillus</taxon>
    </lineage>
</organism>
<dbReference type="PANTHER" id="PTHR12993">
    <property type="entry name" value="N-ACETYLGLUCOSAMINYL-PHOSPHATIDYLINOSITOL DE-N-ACETYLASE-RELATED"/>
    <property type="match status" value="1"/>
</dbReference>
<gene>
    <name evidence="3" type="ORF">J2S00_000798</name>
</gene>
<dbReference type="PANTHER" id="PTHR12993:SF27">
    <property type="entry name" value="N-ACETYL-ALPHA-D-GLUCOSAMINYL L-MALATE DEACETYLASE 2-RELATED"/>
    <property type="match status" value="1"/>
</dbReference>